<dbReference type="Proteomes" id="UP000233551">
    <property type="component" value="Unassembled WGS sequence"/>
</dbReference>
<evidence type="ECO:0008006" key="4">
    <source>
        <dbReference type="Google" id="ProtNLM"/>
    </source>
</evidence>
<accession>A0A2I0JAA5</accession>
<evidence type="ECO:0000313" key="2">
    <source>
        <dbReference type="EMBL" id="PKI53178.1"/>
    </source>
</evidence>
<proteinExistence type="predicted"/>
<evidence type="ECO:0000313" key="3">
    <source>
        <dbReference type="Proteomes" id="UP000233551"/>
    </source>
</evidence>
<gene>
    <name evidence="2" type="ORF">CRG98_026419</name>
</gene>
<keyword evidence="3" id="KW-1185">Reference proteome</keyword>
<sequence>MLFPYSSNLIDGALAQVILQVVGGHSYVEVVLAETIRSLDYVRETRWARVIRQLGGLQDIPIEADRTSHRFRWANTTISLPDRVLRVREVRRLWSTHIVQELYFPEHPTNEERAFSATAAYVMQFHPYGFAPVRRLRISQMLQTPQADIPDAESSIQGAMHTELQVIKAERDRLRCELVDIRAELTDHRELQSELAQTRARIVSQDREIARLSTTLDRARARARRISHP</sequence>
<keyword evidence="1" id="KW-0175">Coiled coil</keyword>
<dbReference type="EMBL" id="PGOL01001874">
    <property type="protein sequence ID" value="PKI53178.1"/>
    <property type="molecule type" value="Genomic_DNA"/>
</dbReference>
<feature type="coiled-coil region" evidence="1">
    <location>
        <begin position="164"/>
        <end position="222"/>
    </location>
</feature>
<reference evidence="2 3" key="1">
    <citation type="submission" date="2017-11" db="EMBL/GenBank/DDBJ databases">
        <title>De-novo sequencing of pomegranate (Punica granatum L.) genome.</title>
        <authorList>
            <person name="Akparov Z."/>
            <person name="Amiraslanov A."/>
            <person name="Hajiyeva S."/>
            <person name="Abbasov M."/>
            <person name="Kaur K."/>
            <person name="Hamwieh A."/>
            <person name="Solovyev V."/>
            <person name="Salamov A."/>
            <person name="Braich B."/>
            <person name="Kosarev P."/>
            <person name="Mahmoud A."/>
            <person name="Hajiyev E."/>
            <person name="Babayeva S."/>
            <person name="Izzatullayeva V."/>
            <person name="Mammadov A."/>
            <person name="Mammadov A."/>
            <person name="Sharifova S."/>
            <person name="Ojaghi J."/>
            <person name="Eynullazada K."/>
            <person name="Bayramov B."/>
            <person name="Abdulazimova A."/>
            <person name="Shahmuradov I."/>
        </authorList>
    </citation>
    <scope>NUCLEOTIDE SEQUENCE [LARGE SCALE GENOMIC DNA]</scope>
    <source>
        <strain evidence="3">cv. AG2017</strain>
        <tissue evidence="2">Leaf</tissue>
    </source>
</reference>
<evidence type="ECO:0000256" key="1">
    <source>
        <dbReference type="SAM" id="Coils"/>
    </source>
</evidence>
<protein>
    <recommendedName>
        <fullName evidence="4">Aminotransferase-like plant mobile domain-containing protein</fullName>
    </recommendedName>
</protein>
<name>A0A2I0JAA5_PUNGR</name>
<dbReference type="AlphaFoldDB" id="A0A2I0JAA5"/>
<organism evidence="2 3">
    <name type="scientific">Punica granatum</name>
    <name type="common">Pomegranate</name>
    <dbReference type="NCBI Taxonomy" id="22663"/>
    <lineage>
        <taxon>Eukaryota</taxon>
        <taxon>Viridiplantae</taxon>
        <taxon>Streptophyta</taxon>
        <taxon>Embryophyta</taxon>
        <taxon>Tracheophyta</taxon>
        <taxon>Spermatophyta</taxon>
        <taxon>Magnoliopsida</taxon>
        <taxon>eudicotyledons</taxon>
        <taxon>Gunneridae</taxon>
        <taxon>Pentapetalae</taxon>
        <taxon>rosids</taxon>
        <taxon>malvids</taxon>
        <taxon>Myrtales</taxon>
        <taxon>Lythraceae</taxon>
        <taxon>Punica</taxon>
    </lineage>
</organism>
<comment type="caution">
    <text evidence="2">The sequence shown here is derived from an EMBL/GenBank/DDBJ whole genome shotgun (WGS) entry which is preliminary data.</text>
</comment>